<reference evidence="1 2" key="1">
    <citation type="submission" date="2019-06" db="EMBL/GenBank/DDBJ databases">
        <title>Genomic Encyclopedia of Type Strains, Phase IV (KMG-V): Genome sequencing to study the core and pangenomes of soil and plant-associated prokaryotes.</title>
        <authorList>
            <person name="Whitman W."/>
        </authorList>
    </citation>
    <scope>NUCLEOTIDE SEQUENCE [LARGE SCALE GENOMIC DNA]</scope>
    <source>
        <strain evidence="1 2">BR 11865</strain>
    </source>
</reference>
<keyword evidence="2" id="KW-1185">Reference proteome</keyword>
<dbReference type="GO" id="GO:0008168">
    <property type="term" value="F:methyltransferase activity"/>
    <property type="evidence" value="ECO:0007669"/>
    <property type="project" value="UniProtKB-KW"/>
</dbReference>
<name>A0A560FXG9_9PROT</name>
<dbReference type="GO" id="GO:0032259">
    <property type="term" value="P:methylation"/>
    <property type="evidence" value="ECO:0007669"/>
    <property type="project" value="UniProtKB-KW"/>
</dbReference>
<organism evidence="1 2">
    <name type="scientific">Nitrospirillum amazonense</name>
    <dbReference type="NCBI Taxonomy" id="28077"/>
    <lineage>
        <taxon>Bacteria</taxon>
        <taxon>Pseudomonadati</taxon>
        <taxon>Pseudomonadota</taxon>
        <taxon>Alphaproteobacteria</taxon>
        <taxon>Rhodospirillales</taxon>
        <taxon>Azospirillaceae</taxon>
        <taxon>Nitrospirillum</taxon>
    </lineage>
</organism>
<accession>A0A560FXG9</accession>
<dbReference type="Gene3D" id="3.40.50.150">
    <property type="entry name" value="Vaccinia Virus protein VP39"/>
    <property type="match status" value="1"/>
</dbReference>
<keyword evidence="1" id="KW-0808">Transferase</keyword>
<dbReference type="InterPro" id="IPR029063">
    <property type="entry name" value="SAM-dependent_MTases_sf"/>
</dbReference>
<evidence type="ECO:0000313" key="2">
    <source>
        <dbReference type="Proteomes" id="UP000316545"/>
    </source>
</evidence>
<dbReference type="EMBL" id="VITO01000008">
    <property type="protein sequence ID" value="TWB26324.1"/>
    <property type="molecule type" value="Genomic_DNA"/>
</dbReference>
<dbReference type="Proteomes" id="UP000316545">
    <property type="component" value="Unassembled WGS sequence"/>
</dbReference>
<evidence type="ECO:0000313" key="1">
    <source>
        <dbReference type="EMBL" id="TWB26324.1"/>
    </source>
</evidence>
<comment type="caution">
    <text evidence="1">The sequence shown here is derived from an EMBL/GenBank/DDBJ whole genome shotgun (WGS) entry which is preliminary data.</text>
</comment>
<dbReference type="Pfam" id="PF13578">
    <property type="entry name" value="Methyltransf_24"/>
    <property type="match status" value="1"/>
</dbReference>
<proteinExistence type="predicted"/>
<dbReference type="AlphaFoldDB" id="A0A560FXG9"/>
<dbReference type="SUPFAM" id="SSF53335">
    <property type="entry name" value="S-adenosyl-L-methionine-dependent methyltransferases"/>
    <property type="match status" value="1"/>
</dbReference>
<sequence>MMSLGPVETMSTEGEYDARIVAHPDGAEAWLAKAKLRLSRGDHQAGVEFAIAAASRAGAVPEAGRLLVEAAARAGDAHLLGLAAKCHLQLFPDDRETSVFQRLVPPRLLVPTPQDAEELDAFNQILASIRDRRPRRYGQLLQCLLALRPRSILEIGVFDGRNAADMIRAGGRTPAQTGALRYVGFDLFEEMTPEVHEKEFSKYPLSRAEIGHALSAFNQNHLLIQGYTQDTLKAFRQSPDAGPIDFVFIDGGHSEETIQSDWDNVALLMSEKTVVIFDDCYLNKVKELDGLGCNSLVERLARDPRYVVEMLPVHDSFDKDFGMLTIALVKVRLRPHGGALRRLLRINPWGRPATGRS</sequence>
<keyword evidence="1" id="KW-0489">Methyltransferase</keyword>
<gene>
    <name evidence="1" type="ORF">FBZ88_10888</name>
</gene>
<protein>
    <submittedName>
        <fullName evidence="1">Putative O-methyltransferase YrrM</fullName>
    </submittedName>
</protein>